<name>A0A8T0VSW0_PANVG</name>
<keyword evidence="3" id="KW-1185">Reference proteome</keyword>
<comment type="caution">
    <text evidence="2">The sequence shown here is derived from an EMBL/GenBank/DDBJ whole genome shotgun (WGS) entry which is preliminary data.</text>
</comment>
<evidence type="ECO:0000313" key="3">
    <source>
        <dbReference type="Proteomes" id="UP000823388"/>
    </source>
</evidence>
<feature type="region of interest" description="Disordered" evidence="1">
    <location>
        <begin position="1"/>
        <end position="41"/>
    </location>
</feature>
<feature type="region of interest" description="Disordered" evidence="1">
    <location>
        <begin position="54"/>
        <end position="75"/>
    </location>
</feature>
<dbReference type="Proteomes" id="UP000823388">
    <property type="component" value="Chromosome 2N"/>
</dbReference>
<reference evidence="2" key="1">
    <citation type="submission" date="2020-05" db="EMBL/GenBank/DDBJ databases">
        <title>WGS assembly of Panicum virgatum.</title>
        <authorList>
            <person name="Lovell J.T."/>
            <person name="Jenkins J."/>
            <person name="Shu S."/>
            <person name="Juenger T.E."/>
            <person name="Schmutz J."/>
        </authorList>
    </citation>
    <scope>NUCLEOTIDE SEQUENCE</scope>
    <source>
        <strain evidence="2">AP13</strain>
    </source>
</reference>
<proteinExistence type="predicted"/>
<sequence length="75" mass="8174">MTSAGLDLNQDPPPDESDVNLEPASLHPSSDPGVINWDGIQEWDGPAHELDYDFVWHGNGDDDGDEHGDPANRSH</sequence>
<gene>
    <name evidence="2" type="ORF">PVAP13_2NG570500</name>
</gene>
<organism evidence="2 3">
    <name type="scientific">Panicum virgatum</name>
    <name type="common">Blackwell switchgrass</name>
    <dbReference type="NCBI Taxonomy" id="38727"/>
    <lineage>
        <taxon>Eukaryota</taxon>
        <taxon>Viridiplantae</taxon>
        <taxon>Streptophyta</taxon>
        <taxon>Embryophyta</taxon>
        <taxon>Tracheophyta</taxon>
        <taxon>Spermatophyta</taxon>
        <taxon>Magnoliopsida</taxon>
        <taxon>Liliopsida</taxon>
        <taxon>Poales</taxon>
        <taxon>Poaceae</taxon>
        <taxon>PACMAD clade</taxon>
        <taxon>Panicoideae</taxon>
        <taxon>Panicodae</taxon>
        <taxon>Paniceae</taxon>
        <taxon>Panicinae</taxon>
        <taxon>Panicum</taxon>
        <taxon>Panicum sect. Hiantes</taxon>
    </lineage>
</organism>
<dbReference type="EMBL" id="CM029040">
    <property type="protein sequence ID" value="KAG2638088.1"/>
    <property type="molecule type" value="Genomic_DNA"/>
</dbReference>
<dbReference type="AlphaFoldDB" id="A0A8T0VSW0"/>
<evidence type="ECO:0000256" key="1">
    <source>
        <dbReference type="SAM" id="MobiDB-lite"/>
    </source>
</evidence>
<accession>A0A8T0VSW0</accession>
<evidence type="ECO:0000313" key="2">
    <source>
        <dbReference type="EMBL" id="KAG2638088.1"/>
    </source>
</evidence>
<protein>
    <submittedName>
        <fullName evidence="2">Uncharacterized protein</fullName>
    </submittedName>
</protein>